<name>A0A1I2YJS5_9FIRM</name>
<proteinExistence type="predicted"/>
<protein>
    <submittedName>
        <fullName evidence="1">Uncharacterized protein</fullName>
    </submittedName>
</protein>
<evidence type="ECO:0000313" key="1">
    <source>
        <dbReference type="EMBL" id="SFH25832.1"/>
    </source>
</evidence>
<dbReference type="STRING" id="341036.SAMN05660649_04468"/>
<reference evidence="2" key="1">
    <citation type="submission" date="2016-10" db="EMBL/GenBank/DDBJ databases">
        <authorList>
            <person name="Varghese N."/>
            <person name="Submissions S."/>
        </authorList>
    </citation>
    <scope>NUCLEOTIDE SEQUENCE [LARGE SCALE GENOMIC DNA]</scope>
    <source>
        <strain evidence="2">DSM 17038</strain>
    </source>
</reference>
<organism evidence="1 2">
    <name type="scientific">Desulfotruncus arcticus DSM 17038</name>
    <dbReference type="NCBI Taxonomy" id="1121424"/>
    <lineage>
        <taxon>Bacteria</taxon>
        <taxon>Bacillati</taxon>
        <taxon>Bacillota</taxon>
        <taxon>Clostridia</taxon>
        <taxon>Eubacteriales</taxon>
        <taxon>Desulfallaceae</taxon>
        <taxon>Desulfotruncus</taxon>
    </lineage>
</organism>
<dbReference type="RefSeq" id="WP_092474534.1">
    <property type="nucleotide sequence ID" value="NZ_FOOX01000021.1"/>
</dbReference>
<evidence type="ECO:0000313" key="2">
    <source>
        <dbReference type="Proteomes" id="UP000199337"/>
    </source>
</evidence>
<dbReference type="EMBL" id="FOOX01000021">
    <property type="protein sequence ID" value="SFH25832.1"/>
    <property type="molecule type" value="Genomic_DNA"/>
</dbReference>
<gene>
    <name evidence="1" type="ORF">SAMN05660649_04468</name>
</gene>
<dbReference type="AlphaFoldDB" id="A0A1I2YJS5"/>
<dbReference type="Proteomes" id="UP000199337">
    <property type="component" value="Unassembled WGS sequence"/>
</dbReference>
<accession>A0A1I2YJS5</accession>
<keyword evidence="2" id="KW-1185">Reference proteome</keyword>
<sequence>MLKDITEPESALELRSSGNSVVELRTTVVEERVRRFRLGKREQRILGEIHYGHTVPVHVIKKLYFPGHTSYRIKRMGLVRRRDLVDIETYAVRERGRKNPRIIGKLYRLTEFGIQVYEKLLGKEPRQSRVRISQARPG</sequence>